<organism evidence="6 7">
    <name type="scientific">Vanilla planifolia</name>
    <name type="common">Vanilla</name>
    <dbReference type="NCBI Taxonomy" id="51239"/>
    <lineage>
        <taxon>Eukaryota</taxon>
        <taxon>Viridiplantae</taxon>
        <taxon>Streptophyta</taxon>
        <taxon>Embryophyta</taxon>
        <taxon>Tracheophyta</taxon>
        <taxon>Spermatophyta</taxon>
        <taxon>Magnoliopsida</taxon>
        <taxon>Liliopsida</taxon>
        <taxon>Asparagales</taxon>
        <taxon>Orchidaceae</taxon>
        <taxon>Vanilloideae</taxon>
        <taxon>Vanilleae</taxon>
        <taxon>Vanilla</taxon>
    </lineage>
</organism>
<evidence type="ECO:0000313" key="6">
    <source>
        <dbReference type="EMBL" id="KAG0501215.1"/>
    </source>
</evidence>
<evidence type="ECO:0000256" key="3">
    <source>
        <dbReference type="ARBA" id="ARBA00043975"/>
    </source>
</evidence>
<feature type="domain" description="AAA+ ATPase" evidence="5">
    <location>
        <begin position="333"/>
        <end position="487"/>
    </location>
</feature>
<dbReference type="OrthoDB" id="2195431at2759"/>
<dbReference type="CDD" id="cd00009">
    <property type="entry name" value="AAA"/>
    <property type="match status" value="1"/>
</dbReference>
<dbReference type="PANTHER" id="PTHR46765">
    <property type="entry name" value="P-LOOP CONTAINING NUCLEOSIDE TRIPHOSPHATE HYDROLASES SUPERFAMILY PROTEIN"/>
    <property type="match status" value="1"/>
</dbReference>
<reference evidence="6 7" key="1">
    <citation type="journal article" date="2020" name="Nat. Food">
        <title>A phased Vanilla planifolia genome enables genetic improvement of flavour and production.</title>
        <authorList>
            <person name="Hasing T."/>
            <person name="Tang H."/>
            <person name="Brym M."/>
            <person name="Khazi F."/>
            <person name="Huang T."/>
            <person name="Chambers A.H."/>
        </authorList>
    </citation>
    <scope>NUCLEOTIDE SEQUENCE [LARGE SCALE GENOMIC DNA]</scope>
    <source>
        <tissue evidence="6">Leaf</tissue>
    </source>
</reference>
<dbReference type="GO" id="GO:0016887">
    <property type="term" value="F:ATP hydrolysis activity"/>
    <property type="evidence" value="ECO:0007669"/>
    <property type="project" value="InterPro"/>
</dbReference>
<evidence type="ECO:0000256" key="4">
    <source>
        <dbReference type="SAM" id="MobiDB-lite"/>
    </source>
</evidence>
<evidence type="ECO:0000256" key="1">
    <source>
        <dbReference type="ARBA" id="ARBA00004123"/>
    </source>
</evidence>
<dbReference type="InterPro" id="IPR053016">
    <property type="entry name" value="CTF18-RFC_complex"/>
</dbReference>
<dbReference type="GO" id="GO:0005524">
    <property type="term" value="F:ATP binding"/>
    <property type="evidence" value="ECO:0007669"/>
    <property type="project" value="InterPro"/>
</dbReference>
<accession>A0A835RZ05</accession>
<dbReference type="SUPFAM" id="SSF52540">
    <property type="entry name" value="P-loop containing nucleoside triphosphate hydrolases"/>
    <property type="match status" value="1"/>
</dbReference>
<dbReference type="Proteomes" id="UP000639772">
    <property type="component" value="Chromosome 1"/>
</dbReference>
<comment type="similarity">
    <text evidence="3">Belongs to the activator 1 small subunits family. CTF18 subfamily.</text>
</comment>
<dbReference type="Gene3D" id="3.40.50.300">
    <property type="entry name" value="P-loop containing nucleotide triphosphate hydrolases"/>
    <property type="match status" value="1"/>
</dbReference>
<dbReference type="EMBL" id="JADCNM010000001">
    <property type="protein sequence ID" value="KAG0501215.1"/>
    <property type="molecule type" value="Genomic_DNA"/>
</dbReference>
<proteinExistence type="inferred from homology"/>
<comment type="caution">
    <text evidence="6">The sequence shown here is derived from an EMBL/GenBank/DDBJ whole genome shotgun (WGS) entry which is preliminary data.</text>
</comment>
<sequence>MDELMQIPDSGELEWLESCCLLPDYEEEEEFLVNKEDTEIEDGCFQAPISESPHPPDTKASGKRIWSEKESTQDWQEVSCEEGLTKRRALDKEEDGKHDEDWLRYSELLPKVVDVHEISENELPMTEAPMVEKTLSRFAIDIEGECIPITGPSGDRVYAKLQLKEMADRGLNNLGMDKTKDGLISEPISAIIAKLDHEAFAKAFEEEAKLPSHPTITEQLWVEKYAPSSFSELLSDDQTNREVLLWLKQWDSCVFGSQIKATTDDVLSALRSHSSNFQHQKFSERSSLFSKARSGHFASKKLKPLNQLDRQGMNFTGASESWSKKTMVDHPPGQKVLLLCGPPGLGKTTLAHVAAKHCGYRVVEINASDDRSSAAIESKILDAVQMNSVVADSKPKCLVIDEIDGSLGEGKGAVEVILKMVAADKKNSTERANPTEQASSGNSSKKGPKPASLLRPVICICNDLYAPALRPIRQIAKVHIFMQPSISRVVNSTSDSENFFCTAYQPLLAIIISRFIAQVEKPNIEWPKSLQRFRVGSNIDLKNAADNLQKKATAERDSRPFLFKYNEGFTNAVKRPVKVRELL</sequence>
<feature type="region of interest" description="Disordered" evidence="4">
    <location>
        <begin position="427"/>
        <end position="451"/>
    </location>
</feature>
<evidence type="ECO:0000259" key="5">
    <source>
        <dbReference type="SMART" id="SM00382"/>
    </source>
</evidence>
<comment type="subcellular location">
    <subcellularLocation>
        <location evidence="1">Nucleus</location>
    </subcellularLocation>
</comment>
<dbReference type="Pfam" id="PF00004">
    <property type="entry name" value="AAA"/>
    <property type="match status" value="1"/>
</dbReference>
<dbReference type="InterPro" id="IPR003593">
    <property type="entry name" value="AAA+_ATPase"/>
</dbReference>
<dbReference type="SMART" id="SM00382">
    <property type="entry name" value="AAA"/>
    <property type="match status" value="1"/>
</dbReference>
<dbReference type="GO" id="GO:0005634">
    <property type="term" value="C:nucleus"/>
    <property type="evidence" value="ECO:0007669"/>
    <property type="project" value="UniProtKB-SubCell"/>
</dbReference>
<dbReference type="AlphaFoldDB" id="A0A835RZ05"/>
<gene>
    <name evidence="6" type="ORF">HPP92_001287</name>
</gene>
<name>A0A835RZ05_VANPL</name>
<keyword evidence="2" id="KW-0539">Nucleus</keyword>
<evidence type="ECO:0000313" key="7">
    <source>
        <dbReference type="Proteomes" id="UP000639772"/>
    </source>
</evidence>
<feature type="compositionally biased region" description="Low complexity" evidence="4">
    <location>
        <begin position="438"/>
        <end position="451"/>
    </location>
</feature>
<evidence type="ECO:0000256" key="2">
    <source>
        <dbReference type="ARBA" id="ARBA00023242"/>
    </source>
</evidence>
<protein>
    <recommendedName>
        <fullName evidence="5">AAA+ ATPase domain-containing protein</fullName>
    </recommendedName>
</protein>
<dbReference type="PANTHER" id="PTHR46765:SF1">
    <property type="entry name" value="P-LOOP CONTAINING NUCLEOSIDE TRIPHOSPHATE HYDROLASES SUPERFAMILY PROTEIN"/>
    <property type="match status" value="1"/>
</dbReference>
<dbReference type="InterPro" id="IPR027417">
    <property type="entry name" value="P-loop_NTPase"/>
</dbReference>
<dbReference type="InterPro" id="IPR003959">
    <property type="entry name" value="ATPase_AAA_core"/>
</dbReference>
<feature type="region of interest" description="Disordered" evidence="4">
    <location>
        <begin position="46"/>
        <end position="80"/>
    </location>
</feature>